<evidence type="ECO:0000256" key="1">
    <source>
        <dbReference type="SAM" id="MobiDB-lite"/>
    </source>
</evidence>
<keyword evidence="3" id="KW-1185">Reference proteome</keyword>
<organism evidence="2 3">
    <name type="scientific">Hydnum rufescens UP504</name>
    <dbReference type="NCBI Taxonomy" id="1448309"/>
    <lineage>
        <taxon>Eukaryota</taxon>
        <taxon>Fungi</taxon>
        <taxon>Dikarya</taxon>
        <taxon>Basidiomycota</taxon>
        <taxon>Agaricomycotina</taxon>
        <taxon>Agaricomycetes</taxon>
        <taxon>Cantharellales</taxon>
        <taxon>Hydnaceae</taxon>
        <taxon>Hydnum</taxon>
    </lineage>
</organism>
<gene>
    <name evidence="2" type="ORF">BS47DRAFT_1339313</name>
</gene>
<dbReference type="EMBL" id="MU128931">
    <property type="protein sequence ID" value="KAF9517482.1"/>
    <property type="molecule type" value="Genomic_DNA"/>
</dbReference>
<protein>
    <recommendedName>
        <fullName evidence="4">CST complex subunit Stn1 N-terminal domain-containing protein</fullName>
    </recommendedName>
</protein>
<feature type="region of interest" description="Disordered" evidence="1">
    <location>
        <begin position="260"/>
        <end position="289"/>
    </location>
</feature>
<accession>A0A9P6B544</accession>
<evidence type="ECO:0008006" key="4">
    <source>
        <dbReference type="Google" id="ProtNLM"/>
    </source>
</evidence>
<sequence length="573" mass="64967">MDLRAYTKQEAREYVCRPGIIAPCWNSDVLSLVPAFNDIDAWYLGSTPVRFIKLVGIIVGVDQWDNENNYRTSHFIDDGTRVLECHETITKAQPIQPSHPSAIPRVIEPITPPRRFNVGAVVRIIGTVQSKKGSKEPGYSRQVTLQSIEELLDLREECFHWQEVHDLHINQYSKSFSVPPPPVLPVQPLLTTPSRGRNRVQDPESPTFSRSSVVSCSSPIQASDDASSGDLIHPSLIRSRDLTAKTFGYYLKYYMTHEDFDPTSKDPEDTSDSATPTQKRLRNNTTYLKPSFDRPGFTLEYLRNAPDLRYLSRRIVLAEAKRREREIRKVEKDKLRETQLQESGSTSHRLHRQSSQSNKHVSGSSTSSSRRKAPPIKITAASLTHKMKKLFEVTIRSLYREGEVIVVPGPGRKWHKQSPAPDSQLPYPARLGRFRLWSDPPVQRTPSTLADPFGPSINTTTPSANASKRTQATNEYDDLIDEDPSSPPGMYEECYLPLTPELLSHKIKDIVRTHSFRSAQNPLSTVTLDRMMAVLKQDEMWSRVGQWSVVDSLSLLAAQDQIWEKLPGHWVPL</sequence>
<feature type="compositionally biased region" description="Low complexity" evidence="1">
    <location>
        <begin position="205"/>
        <end position="214"/>
    </location>
</feature>
<dbReference type="SUPFAM" id="SSF50249">
    <property type="entry name" value="Nucleic acid-binding proteins"/>
    <property type="match status" value="1"/>
</dbReference>
<evidence type="ECO:0000313" key="2">
    <source>
        <dbReference type="EMBL" id="KAF9517482.1"/>
    </source>
</evidence>
<evidence type="ECO:0000313" key="3">
    <source>
        <dbReference type="Proteomes" id="UP000886523"/>
    </source>
</evidence>
<feature type="compositionally biased region" description="Polar residues" evidence="1">
    <location>
        <begin position="456"/>
        <end position="470"/>
    </location>
</feature>
<reference evidence="2" key="1">
    <citation type="journal article" date="2020" name="Nat. Commun.">
        <title>Large-scale genome sequencing of mycorrhizal fungi provides insights into the early evolution of symbiotic traits.</title>
        <authorList>
            <person name="Miyauchi S."/>
            <person name="Kiss E."/>
            <person name="Kuo A."/>
            <person name="Drula E."/>
            <person name="Kohler A."/>
            <person name="Sanchez-Garcia M."/>
            <person name="Morin E."/>
            <person name="Andreopoulos B."/>
            <person name="Barry K.W."/>
            <person name="Bonito G."/>
            <person name="Buee M."/>
            <person name="Carver A."/>
            <person name="Chen C."/>
            <person name="Cichocki N."/>
            <person name="Clum A."/>
            <person name="Culley D."/>
            <person name="Crous P.W."/>
            <person name="Fauchery L."/>
            <person name="Girlanda M."/>
            <person name="Hayes R.D."/>
            <person name="Keri Z."/>
            <person name="LaButti K."/>
            <person name="Lipzen A."/>
            <person name="Lombard V."/>
            <person name="Magnuson J."/>
            <person name="Maillard F."/>
            <person name="Murat C."/>
            <person name="Nolan M."/>
            <person name="Ohm R.A."/>
            <person name="Pangilinan J."/>
            <person name="Pereira M.F."/>
            <person name="Perotto S."/>
            <person name="Peter M."/>
            <person name="Pfister S."/>
            <person name="Riley R."/>
            <person name="Sitrit Y."/>
            <person name="Stielow J.B."/>
            <person name="Szollosi G."/>
            <person name="Zifcakova L."/>
            <person name="Stursova M."/>
            <person name="Spatafora J.W."/>
            <person name="Tedersoo L."/>
            <person name="Vaario L.M."/>
            <person name="Yamada A."/>
            <person name="Yan M."/>
            <person name="Wang P."/>
            <person name="Xu J."/>
            <person name="Bruns T."/>
            <person name="Baldrian P."/>
            <person name="Vilgalys R."/>
            <person name="Dunand C."/>
            <person name="Henrissat B."/>
            <person name="Grigoriev I.V."/>
            <person name="Hibbett D."/>
            <person name="Nagy L.G."/>
            <person name="Martin F.M."/>
        </authorList>
    </citation>
    <scope>NUCLEOTIDE SEQUENCE</scope>
    <source>
        <strain evidence="2">UP504</strain>
    </source>
</reference>
<feature type="compositionally biased region" description="Polar residues" evidence="1">
    <location>
        <begin position="340"/>
        <end position="361"/>
    </location>
</feature>
<feature type="region of interest" description="Disordered" evidence="1">
    <location>
        <begin position="337"/>
        <end position="376"/>
    </location>
</feature>
<proteinExistence type="predicted"/>
<dbReference type="Gene3D" id="2.40.50.140">
    <property type="entry name" value="Nucleic acid-binding proteins"/>
    <property type="match status" value="1"/>
</dbReference>
<name>A0A9P6B544_9AGAM</name>
<feature type="compositionally biased region" description="Polar residues" evidence="1">
    <location>
        <begin position="272"/>
        <end position="288"/>
    </location>
</feature>
<comment type="caution">
    <text evidence="2">The sequence shown here is derived from an EMBL/GenBank/DDBJ whole genome shotgun (WGS) entry which is preliminary data.</text>
</comment>
<feature type="region of interest" description="Disordered" evidence="1">
    <location>
        <begin position="188"/>
        <end position="214"/>
    </location>
</feature>
<dbReference type="AlphaFoldDB" id="A0A9P6B544"/>
<dbReference type="OrthoDB" id="77828at2759"/>
<feature type="region of interest" description="Disordered" evidence="1">
    <location>
        <begin position="446"/>
        <end position="470"/>
    </location>
</feature>
<dbReference type="Proteomes" id="UP000886523">
    <property type="component" value="Unassembled WGS sequence"/>
</dbReference>
<dbReference type="InterPro" id="IPR012340">
    <property type="entry name" value="NA-bd_OB-fold"/>
</dbReference>